<evidence type="ECO:0000256" key="7">
    <source>
        <dbReference type="SAM" id="Phobius"/>
    </source>
</evidence>
<evidence type="ECO:0000313" key="9">
    <source>
        <dbReference type="EMBL" id="OOK69143.1"/>
    </source>
</evidence>
<reference evidence="8 13" key="2">
    <citation type="submission" date="2020-07" db="EMBL/GenBank/DDBJ databases">
        <title>Mycobacterium kansasii (former subtype) with zoonotic potential isolated from diseased indoor pet cat, Japan.</title>
        <authorList>
            <person name="Fukano H."/>
            <person name="Terazono T."/>
            <person name="Hoshino Y."/>
        </authorList>
    </citation>
    <scope>NUCLEOTIDE SEQUENCE [LARGE SCALE GENOMIC DNA]</scope>
    <source>
        <strain evidence="8 13">Kuro-I</strain>
    </source>
</reference>
<sequence length="149" mass="16034">MNQMTAILSALKRLWIPLVVSLTVATSGFTVYRLHGIFGAAGFSAISNGHADEIVPFNPKQVRYEVVGPPGTTGSISYLDENAAPQQARFTMLPWTHTFTTTIPAVFANLVAQGDSNAIGCRISVNGEIKEQQYATEVNAQTFCLVKSA</sequence>
<evidence type="ECO:0000313" key="12">
    <source>
        <dbReference type="Proteomes" id="UP000189229"/>
    </source>
</evidence>
<dbReference type="AlphaFoldDB" id="A0A1V3WQA0"/>
<evidence type="ECO:0000313" key="13">
    <source>
        <dbReference type="Proteomes" id="UP000516380"/>
    </source>
</evidence>
<comment type="similarity">
    <text evidence="2">Belongs to the MmpS family.</text>
</comment>
<reference evidence="11 12" key="1">
    <citation type="submission" date="2017-02" db="EMBL/GenBank/DDBJ databases">
        <title>Complete genome sequences of Mycobacterium kansasii strains isolated from rhesus macaques.</title>
        <authorList>
            <person name="Panda A."/>
            <person name="Nagaraj S."/>
            <person name="Zhao X."/>
            <person name="Tettelin H."/>
            <person name="Detolla L.J."/>
        </authorList>
    </citation>
    <scope>NUCLEOTIDE SEQUENCE [LARGE SCALE GENOMIC DNA]</scope>
    <source>
        <strain evidence="10 11">11-3469</strain>
        <strain evidence="9 12">11-3813</strain>
    </source>
</reference>
<dbReference type="Proteomes" id="UP000516380">
    <property type="component" value="Chromosome"/>
</dbReference>
<evidence type="ECO:0000256" key="3">
    <source>
        <dbReference type="ARBA" id="ARBA00022475"/>
    </source>
</evidence>
<dbReference type="Proteomes" id="UP000189229">
    <property type="component" value="Unassembled WGS sequence"/>
</dbReference>
<evidence type="ECO:0000256" key="5">
    <source>
        <dbReference type="ARBA" id="ARBA00022989"/>
    </source>
</evidence>
<keyword evidence="13" id="KW-1185">Reference proteome</keyword>
<dbReference type="Pfam" id="PF05423">
    <property type="entry name" value="Mycobact_memb"/>
    <property type="match status" value="1"/>
</dbReference>
<keyword evidence="4 7" id="KW-0812">Transmembrane</keyword>
<dbReference type="Gene3D" id="2.60.40.2880">
    <property type="entry name" value="MmpS1-5, C-terminal soluble domain"/>
    <property type="match status" value="1"/>
</dbReference>
<evidence type="ECO:0000256" key="6">
    <source>
        <dbReference type="ARBA" id="ARBA00023136"/>
    </source>
</evidence>
<protein>
    <submittedName>
        <fullName evidence="9">Membrane family protein</fullName>
    </submittedName>
    <submittedName>
        <fullName evidence="8">Membrane protein</fullName>
    </submittedName>
</protein>
<evidence type="ECO:0000313" key="8">
    <source>
        <dbReference type="EMBL" id="BCI91986.1"/>
    </source>
</evidence>
<evidence type="ECO:0000256" key="4">
    <source>
        <dbReference type="ARBA" id="ARBA00022692"/>
    </source>
</evidence>
<comment type="subcellular location">
    <subcellularLocation>
        <location evidence="1">Cell membrane</location>
    </subcellularLocation>
</comment>
<dbReference type="EMBL" id="AP023343">
    <property type="protein sequence ID" value="BCI91986.1"/>
    <property type="molecule type" value="Genomic_DNA"/>
</dbReference>
<gene>
    <name evidence="8" type="primary">mmpS6_3</name>
    <name evidence="10" type="ORF">BZL29_5960</name>
    <name evidence="9" type="ORF">BZL30_6768</name>
    <name evidence="8" type="ORF">NIIDMKKI_71920</name>
</gene>
<organism evidence="9 12">
    <name type="scientific">Mycobacterium kansasii</name>
    <dbReference type="NCBI Taxonomy" id="1768"/>
    <lineage>
        <taxon>Bacteria</taxon>
        <taxon>Bacillati</taxon>
        <taxon>Actinomycetota</taxon>
        <taxon>Actinomycetes</taxon>
        <taxon>Mycobacteriales</taxon>
        <taxon>Mycobacteriaceae</taxon>
        <taxon>Mycobacterium</taxon>
    </lineage>
</organism>
<dbReference type="InterPro" id="IPR008693">
    <property type="entry name" value="MmpS"/>
</dbReference>
<accession>A0A1V3WQA0</accession>
<dbReference type="EMBL" id="MVBM01000007">
    <property type="protein sequence ID" value="OOK69143.1"/>
    <property type="molecule type" value="Genomic_DNA"/>
</dbReference>
<dbReference type="GO" id="GO:0005886">
    <property type="term" value="C:plasma membrane"/>
    <property type="evidence" value="ECO:0007669"/>
    <property type="project" value="UniProtKB-SubCell"/>
</dbReference>
<dbReference type="InterPro" id="IPR038468">
    <property type="entry name" value="MmpS_C"/>
</dbReference>
<keyword evidence="5 7" id="KW-1133">Transmembrane helix</keyword>
<evidence type="ECO:0000256" key="1">
    <source>
        <dbReference type="ARBA" id="ARBA00004236"/>
    </source>
</evidence>
<dbReference type="STRING" id="1768.B1T50_16465"/>
<proteinExistence type="inferred from homology"/>
<keyword evidence="3" id="KW-1003">Cell membrane</keyword>
<dbReference type="Proteomes" id="UP000188532">
    <property type="component" value="Unassembled WGS sequence"/>
</dbReference>
<evidence type="ECO:0000256" key="2">
    <source>
        <dbReference type="ARBA" id="ARBA00007531"/>
    </source>
</evidence>
<feature type="transmembrane region" description="Helical" evidence="7">
    <location>
        <begin position="14"/>
        <end position="34"/>
    </location>
</feature>
<keyword evidence="6 7" id="KW-0472">Membrane</keyword>
<dbReference type="EMBL" id="MVBN01000007">
    <property type="protein sequence ID" value="OOK69800.1"/>
    <property type="molecule type" value="Genomic_DNA"/>
</dbReference>
<evidence type="ECO:0000313" key="11">
    <source>
        <dbReference type="Proteomes" id="UP000188532"/>
    </source>
</evidence>
<evidence type="ECO:0000313" key="10">
    <source>
        <dbReference type="EMBL" id="OOK69800.1"/>
    </source>
</evidence>
<name>A0A1V3WQA0_MYCKA</name>